<dbReference type="AlphaFoldDB" id="A0A382HF09"/>
<proteinExistence type="predicted"/>
<name>A0A382HF09_9ZZZZ</name>
<reference evidence="1" key="1">
    <citation type="submission" date="2018-05" db="EMBL/GenBank/DDBJ databases">
        <authorList>
            <person name="Lanie J.A."/>
            <person name="Ng W.-L."/>
            <person name="Kazmierczak K.M."/>
            <person name="Andrzejewski T.M."/>
            <person name="Davidsen T.M."/>
            <person name="Wayne K.J."/>
            <person name="Tettelin H."/>
            <person name="Glass J.I."/>
            <person name="Rusch D."/>
            <person name="Podicherti R."/>
            <person name="Tsui H.-C.T."/>
            <person name="Winkler M.E."/>
        </authorList>
    </citation>
    <scope>NUCLEOTIDE SEQUENCE</scope>
</reference>
<dbReference type="EMBL" id="UINC01060896">
    <property type="protein sequence ID" value="SVB85890.1"/>
    <property type="molecule type" value="Genomic_DNA"/>
</dbReference>
<evidence type="ECO:0000313" key="1">
    <source>
        <dbReference type="EMBL" id="SVB85890.1"/>
    </source>
</evidence>
<sequence length="26" mass="3041">MSNLKMPKIDNKVIQNRDQIIKDLGK</sequence>
<organism evidence="1">
    <name type="scientific">marine metagenome</name>
    <dbReference type="NCBI Taxonomy" id="408172"/>
    <lineage>
        <taxon>unclassified sequences</taxon>
        <taxon>metagenomes</taxon>
        <taxon>ecological metagenomes</taxon>
    </lineage>
</organism>
<feature type="non-terminal residue" evidence="1">
    <location>
        <position position="26"/>
    </location>
</feature>
<gene>
    <name evidence="1" type="ORF">METZ01_LOCUS238744</name>
</gene>
<accession>A0A382HF09</accession>
<protein>
    <submittedName>
        <fullName evidence="1">Uncharacterized protein</fullName>
    </submittedName>
</protein>